<sequence length="215" mass="23491">MVTVAGALTTEVVTLHTTGETFASADCCHVNFFSSSQKISSDLLSDFETVYGIKTQFHKSATSFDICFRKVSLLWLAELARVLLTVCDLQCGVSVTVLCFYLDDAYWFDTQDSDRDDALVISPYLCHADLFADDRFLCHGGNPFLVLLLHANAPTTSLLTEHLSGFCRVVPLGISASRPSRTSIVFSTIDLAHRAEAQIAWTGNTIGGKAEPQRG</sequence>
<proteinExistence type="predicted"/>
<protein>
    <submittedName>
        <fullName evidence="1">Unannotated protein</fullName>
    </submittedName>
</protein>
<dbReference type="AlphaFoldDB" id="A0A6J6E945"/>
<name>A0A6J6E945_9ZZZZ</name>
<organism evidence="1">
    <name type="scientific">freshwater metagenome</name>
    <dbReference type="NCBI Taxonomy" id="449393"/>
    <lineage>
        <taxon>unclassified sequences</taxon>
        <taxon>metagenomes</taxon>
        <taxon>ecological metagenomes</taxon>
    </lineage>
</organism>
<dbReference type="EMBL" id="CAEZTQ010000073">
    <property type="protein sequence ID" value="CAB4571835.1"/>
    <property type="molecule type" value="Genomic_DNA"/>
</dbReference>
<gene>
    <name evidence="1" type="ORF">UFOPK1704_00485</name>
</gene>
<dbReference type="AntiFam" id="ANF00089">
    <property type="entry name" value="Shadow ORF (opposite rplC)"/>
</dbReference>
<evidence type="ECO:0000313" key="1">
    <source>
        <dbReference type="EMBL" id="CAB4571835.1"/>
    </source>
</evidence>
<reference evidence="1" key="1">
    <citation type="submission" date="2020-05" db="EMBL/GenBank/DDBJ databases">
        <authorList>
            <person name="Chiriac C."/>
            <person name="Salcher M."/>
            <person name="Ghai R."/>
            <person name="Kavagutti S V."/>
        </authorList>
    </citation>
    <scope>NUCLEOTIDE SEQUENCE</scope>
</reference>
<accession>A0A6J6E945</accession>